<dbReference type="GO" id="GO:0090435">
    <property type="term" value="P:protein localization to nuclear envelope"/>
    <property type="evidence" value="ECO:0007669"/>
    <property type="project" value="TreeGrafter"/>
</dbReference>
<dbReference type="GO" id="GO:0005652">
    <property type="term" value="C:nuclear lamina"/>
    <property type="evidence" value="ECO:0007669"/>
    <property type="project" value="TreeGrafter"/>
</dbReference>
<dbReference type="Proteomes" id="UP000024635">
    <property type="component" value="Unassembled WGS sequence"/>
</dbReference>
<keyword evidence="1" id="KW-0403">Intermediate filament</keyword>
<evidence type="ECO:0000256" key="1">
    <source>
        <dbReference type="ARBA" id="ARBA00022754"/>
    </source>
</evidence>
<dbReference type="Gene3D" id="2.60.40.1260">
    <property type="entry name" value="Lamin Tail domain"/>
    <property type="match status" value="1"/>
</dbReference>
<dbReference type="GO" id="GO:0006998">
    <property type="term" value="P:nuclear envelope organization"/>
    <property type="evidence" value="ECO:0007669"/>
    <property type="project" value="TreeGrafter"/>
</dbReference>
<dbReference type="SUPFAM" id="SSF74853">
    <property type="entry name" value="Lamin A/C globular tail domain"/>
    <property type="match status" value="1"/>
</dbReference>
<feature type="coiled-coil region" evidence="3">
    <location>
        <begin position="55"/>
        <end position="89"/>
    </location>
</feature>
<sequence>MQTIDYVMLRDAGREGLFANLGSLGHVSMTLDDFPSGRSRFGETNAFYPHEKADFQDLNSRLERYISLVKGLERDNAQLVNELRHLHESWGQQNTEYKSSFSKSLLLNRDESVAALKNSAEQSIRAKRINANIDLLNRRIEGIRLAEQGDRARCAELRSQISKAEADLELQMRENGRLADERAQLTAQNAGLYNDYERIWDEIDRIRLELAEYQAREERLLAEKEFLLKVQEREVYEINNLLAESSFDARKFFENDIALAIKDIKLEYEASHKIIRSNVTSYYHQKLDEMRKLAESKSSDETKYRRDQIAKMENMIGDLKQKFRPLEDRNHMLENEYKQLQNSMKNDEDRYEAEKRRRDDEYKNALAMYQRLLMEQGSMSEVTLLELEIYRKMIECEEKRWGSRDFVNVQESFSQITKHRTYAGDIRIKDCDEHGKYVIIENAGHSDHRLSGYRISRTVAGNERSFTFPALFVLGPGQTVQVGFQKLHVLRKTSHKDGISLREKHCEGKGAVSLFCYWLFPRSFTGESVDFVFPFSKDVYHREGKGGVTRRLRLAHPGRPSLPIV</sequence>
<keyword evidence="2 3" id="KW-0175">Coiled coil</keyword>
<dbReference type="InterPro" id="IPR036415">
    <property type="entry name" value="Lamin_tail_dom_sf"/>
</dbReference>
<dbReference type="PANTHER" id="PTHR45721">
    <property type="entry name" value="LAMIN DM0-RELATED"/>
    <property type="match status" value="1"/>
</dbReference>
<dbReference type="EMBL" id="JARK01001356">
    <property type="protein sequence ID" value="EYC20854.1"/>
    <property type="molecule type" value="Genomic_DNA"/>
</dbReference>
<dbReference type="GO" id="GO:0051664">
    <property type="term" value="P:nuclear pore localization"/>
    <property type="evidence" value="ECO:0007669"/>
    <property type="project" value="TreeGrafter"/>
</dbReference>
<keyword evidence="6" id="KW-1185">Reference proteome</keyword>
<evidence type="ECO:0000313" key="6">
    <source>
        <dbReference type="Proteomes" id="UP000024635"/>
    </source>
</evidence>
<dbReference type="GO" id="GO:0005882">
    <property type="term" value="C:intermediate filament"/>
    <property type="evidence" value="ECO:0007669"/>
    <property type="project" value="UniProtKB-KW"/>
</dbReference>
<dbReference type="GO" id="GO:0005200">
    <property type="term" value="F:structural constituent of cytoskeleton"/>
    <property type="evidence" value="ECO:0007669"/>
    <property type="project" value="TreeGrafter"/>
</dbReference>
<feature type="domain" description="LTD" evidence="4">
    <location>
        <begin position="414"/>
        <end position="513"/>
    </location>
</feature>
<name>A0A016UZJ6_9BILA</name>
<dbReference type="InterPro" id="IPR001322">
    <property type="entry name" value="Lamin_tail_dom"/>
</dbReference>
<dbReference type="PROSITE" id="PS51841">
    <property type="entry name" value="LTD"/>
    <property type="match status" value="1"/>
</dbReference>
<proteinExistence type="predicted"/>
<evidence type="ECO:0000256" key="3">
    <source>
        <dbReference type="SAM" id="Coils"/>
    </source>
</evidence>
<dbReference type="InterPro" id="IPR039008">
    <property type="entry name" value="IF_rod_dom"/>
</dbReference>
<reference evidence="6" key="1">
    <citation type="journal article" date="2015" name="Nat. Genet.">
        <title>The genome and transcriptome of the zoonotic hookworm Ancylostoma ceylanicum identify infection-specific gene families.</title>
        <authorList>
            <person name="Schwarz E.M."/>
            <person name="Hu Y."/>
            <person name="Antoshechkin I."/>
            <person name="Miller M.M."/>
            <person name="Sternberg P.W."/>
            <person name="Aroian R.V."/>
        </authorList>
    </citation>
    <scope>NUCLEOTIDE SEQUENCE</scope>
    <source>
        <strain evidence="6">HY135</strain>
    </source>
</reference>
<dbReference type="STRING" id="53326.A0A016UZJ6"/>
<evidence type="ECO:0000259" key="4">
    <source>
        <dbReference type="PROSITE" id="PS51841"/>
    </source>
</evidence>
<dbReference type="GO" id="GO:0031507">
    <property type="term" value="P:heterochromatin formation"/>
    <property type="evidence" value="ECO:0007669"/>
    <property type="project" value="TreeGrafter"/>
</dbReference>
<evidence type="ECO:0000313" key="5">
    <source>
        <dbReference type="EMBL" id="EYC20854.1"/>
    </source>
</evidence>
<dbReference type="SUPFAM" id="SSF64593">
    <property type="entry name" value="Intermediate filament protein, coiled coil region"/>
    <property type="match status" value="1"/>
</dbReference>
<dbReference type="Pfam" id="PF00038">
    <property type="entry name" value="Filament"/>
    <property type="match status" value="1"/>
</dbReference>
<gene>
    <name evidence="5" type="primary">Acey_s0020.g105</name>
    <name evidence="5" type="ORF">Y032_0020g105</name>
</gene>
<comment type="caution">
    <text evidence="5">The sequence shown here is derived from an EMBL/GenBank/DDBJ whole genome shotgun (WGS) entry which is preliminary data.</text>
</comment>
<dbReference type="OrthoDB" id="5790241at2759"/>
<protein>
    <recommendedName>
        <fullName evidence="4">LTD domain-containing protein</fullName>
    </recommendedName>
</protein>
<dbReference type="PANTHER" id="PTHR45721:SF12">
    <property type="entry name" value="INTERMEDIATE FILAMENT PROTEIN IFA-1"/>
    <property type="match status" value="1"/>
</dbReference>
<feature type="coiled-coil region" evidence="3">
    <location>
        <begin position="154"/>
        <end position="230"/>
    </location>
</feature>
<dbReference type="AlphaFoldDB" id="A0A016UZJ6"/>
<dbReference type="GO" id="GO:0007097">
    <property type="term" value="P:nuclear migration"/>
    <property type="evidence" value="ECO:0007669"/>
    <property type="project" value="TreeGrafter"/>
</dbReference>
<feature type="coiled-coil region" evidence="3">
    <location>
        <begin position="323"/>
        <end position="357"/>
    </location>
</feature>
<evidence type="ECO:0000256" key="2">
    <source>
        <dbReference type="ARBA" id="ARBA00023054"/>
    </source>
</evidence>
<organism evidence="5 6">
    <name type="scientific">Ancylostoma ceylanicum</name>
    <dbReference type="NCBI Taxonomy" id="53326"/>
    <lineage>
        <taxon>Eukaryota</taxon>
        <taxon>Metazoa</taxon>
        <taxon>Ecdysozoa</taxon>
        <taxon>Nematoda</taxon>
        <taxon>Chromadorea</taxon>
        <taxon>Rhabditida</taxon>
        <taxon>Rhabditina</taxon>
        <taxon>Rhabditomorpha</taxon>
        <taxon>Strongyloidea</taxon>
        <taxon>Ancylostomatidae</taxon>
        <taxon>Ancylostomatinae</taxon>
        <taxon>Ancylostoma</taxon>
    </lineage>
</organism>
<dbReference type="Pfam" id="PF00932">
    <property type="entry name" value="LTD"/>
    <property type="match status" value="1"/>
</dbReference>
<accession>A0A016UZJ6</accession>